<feature type="chain" id="PRO_5031502240" evidence="1">
    <location>
        <begin position="26"/>
        <end position="289"/>
    </location>
</feature>
<accession>A0A7X0CCP9</accession>
<evidence type="ECO:0000313" key="3">
    <source>
        <dbReference type="Proteomes" id="UP000540787"/>
    </source>
</evidence>
<reference evidence="2 3" key="1">
    <citation type="submission" date="2020-08" db="EMBL/GenBank/DDBJ databases">
        <title>The Agave Microbiome: Exploring the role of microbial communities in plant adaptations to desert environments.</title>
        <authorList>
            <person name="Partida-Martinez L.P."/>
        </authorList>
    </citation>
    <scope>NUCLEOTIDE SEQUENCE [LARGE SCALE GENOMIC DNA]</scope>
    <source>
        <strain evidence="2 3">AT3.2</strain>
    </source>
</reference>
<name>A0A7X0CCP9_9BURK</name>
<dbReference type="RefSeq" id="WP_183551933.1">
    <property type="nucleotide sequence ID" value="NZ_JACHBX010000001.1"/>
</dbReference>
<feature type="signal peptide" evidence="1">
    <location>
        <begin position="1"/>
        <end position="25"/>
    </location>
</feature>
<keyword evidence="1" id="KW-0732">Signal</keyword>
<evidence type="ECO:0000256" key="1">
    <source>
        <dbReference type="SAM" id="SignalP"/>
    </source>
</evidence>
<proteinExistence type="predicted"/>
<sequence length="289" mass="32579">MKNQIAIYSMAILALASVPPPTAGASPVSPSWIERRWEVRYLLLVDEASTLRSGVVQSRKFNSQQRAQGKHKDYLSARALFVPNATFFVPNAREIGIVLLTFGSKGEVNNQKGLLGKLTAKITRLYELDLVRTQTDPPEAYHFAYWAQGIPGDVTFSPAVCSSEDNRRYVAGWDVENYIGNFGCREWTAQLYDRDQPYIDVTSYASRGAYIGALTGWSRFEDPPKPVIGRQGKTWLCLHECPPGEKPGVIPDIRAWTTKHGFPMPTRPSKQPLYPDADYMDDLNEFWQQ</sequence>
<comment type="caution">
    <text evidence="2">The sequence shown here is derived from an EMBL/GenBank/DDBJ whole genome shotgun (WGS) entry which is preliminary data.</text>
</comment>
<dbReference type="Proteomes" id="UP000540787">
    <property type="component" value="Unassembled WGS sequence"/>
</dbReference>
<evidence type="ECO:0000313" key="2">
    <source>
        <dbReference type="EMBL" id="MBB6132958.1"/>
    </source>
</evidence>
<gene>
    <name evidence="2" type="ORF">HD842_001069</name>
</gene>
<protein>
    <submittedName>
        <fullName evidence="2">Uncharacterized protein</fullName>
    </submittedName>
</protein>
<dbReference type="EMBL" id="JACHBX010000001">
    <property type="protein sequence ID" value="MBB6132958.1"/>
    <property type="molecule type" value="Genomic_DNA"/>
</dbReference>
<organism evidence="2 3">
    <name type="scientific">Massilia aurea</name>
    <dbReference type="NCBI Taxonomy" id="373040"/>
    <lineage>
        <taxon>Bacteria</taxon>
        <taxon>Pseudomonadati</taxon>
        <taxon>Pseudomonadota</taxon>
        <taxon>Betaproteobacteria</taxon>
        <taxon>Burkholderiales</taxon>
        <taxon>Oxalobacteraceae</taxon>
        <taxon>Telluria group</taxon>
        <taxon>Massilia</taxon>
    </lineage>
</organism>
<keyword evidence="3" id="KW-1185">Reference proteome</keyword>
<dbReference type="AlphaFoldDB" id="A0A7X0CCP9"/>